<dbReference type="AlphaFoldDB" id="A0ABC8YZS8"/>
<keyword evidence="3" id="KW-1185">Reference proteome</keyword>
<name>A0ABC8YZS8_9POAL</name>
<dbReference type="EMBL" id="OZ075127">
    <property type="protein sequence ID" value="CAL4951482.1"/>
    <property type="molecule type" value="Genomic_DNA"/>
</dbReference>
<keyword evidence="1" id="KW-0472">Membrane</keyword>
<protein>
    <submittedName>
        <fullName evidence="2">Uncharacterized protein</fullName>
    </submittedName>
</protein>
<reference evidence="3" key="1">
    <citation type="submission" date="2024-06" db="EMBL/GenBank/DDBJ databases">
        <authorList>
            <person name="Ryan C."/>
        </authorList>
    </citation>
    <scope>NUCLEOTIDE SEQUENCE [LARGE SCALE GENOMIC DNA]</scope>
</reference>
<accession>A0ABC8YZS8</accession>
<proteinExistence type="predicted"/>
<dbReference type="Proteomes" id="UP001497457">
    <property type="component" value="Chromosome 17b"/>
</dbReference>
<dbReference type="Pfam" id="PF12442">
    <property type="entry name" value="DUF3681"/>
    <property type="match status" value="1"/>
</dbReference>
<reference evidence="2 3" key="2">
    <citation type="submission" date="2024-10" db="EMBL/GenBank/DDBJ databases">
        <authorList>
            <person name="Ryan C."/>
        </authorList>
    </citation>
    <scope>NUCLEOTIDE SEQUENCE [LARGE SCALE GENOMIC DNA]</scope>
</reference>
<dbReference type="PANTHER" id="PTHR33530">
    <property type="entry name" value="OS01G0147100 PROTEIN"/>
    <property type="match status" value="1"/>
</dbReference>
<feature type="transmembrane region" description="Helical" evidence="1">
    <location>
        <begin position="96"/>
        <end position="116"/>
    </location>
</feature>
<gene>
    <name evidence="2" type="ORF">URODEC1_LOCUS38951</name>
</gene>
<feature type="transmembrane region" description="Helical" evidence="1">
    <location>
        <begin position="61"/>
        <end position="84"/>
    </location>
</feature>
<feature type="transmembrane region" description="Helical" evidence="1">
    <location>
        <begin position="30"/>
        <end position="49"/>
    </location>
</feature>
<keyword evidence="1" id="KW-1133">Transmembrane helix</keyword>
<sequence>MAAGMGGNGREWEAAGYGGARAPKLHQAAAIGRGLLGLAVVSTAINLAVIEPPPCLDRNSYFVALSGLFFAGMTQVIASVWVSDGGRDHAVGIRKLVNVMYASLAVAAGLTAASLLL</sequence>
<keyword evidence="1" id="KW-0812">Transmembrane</keyword>
<evidence type="ECO:0000313" key="2">
    <source>
        <dbReference type="EMBL" id="CAL4951482.1"/>
    </source>
</evidence>
<dbReference type="InterPro" id="IPR022149">
    <property type="entry name" value="DUF3681"/>
</dbReference>
<evidence type="ECO:0000313" key="3">
    <source>
        <dbReference type="Proteomes" id="UP001497457"/>
    </source>
</evidence>
<organism evidence="2 3">
    <name type="scientific">Urochloa decumbens</name>
    <dbReference type="NCBI Taxonomy" id="240449"/>
    <lineage>
        <taxon>Eukaryota</taxon>
        <taxon>Viridiplantae</taxon>
        <taxon>Streptophyta</taxon>
        <taxon>Embryophyta</taxon>
        <taxon>Tracheophyta</taxon>
        <taxon>Spermatophyta</taxon>
        <taxon>Magnoliopsida</taxon>
        <taxon>Liliopsida</taxon>
        <taxon>Poales</taxon>
        <taxon>Poaceae</taxon>
        <taxon>PACMAD clade</taxon>
        <taxon>Panicoideae</taxon>
        <taxon>Panicodae</taxon>
        <taxon>Paniceae</taxon>
        <taxon>Melinidinae</taxon>
        <taxon>Urochloa</taxon>
    </lineage>
</organism>
<dbReference type="PANTHER" id="PTHR33530:SF4">
    <property type="entry name" value="OS01G0145800 PROTEIN"/>
    <property type="match status" value="1"/>
</dbReference>
<evidence type="ECO:0000256" key="1">
    <source>
        <dbReference type="SAM" id="Phobius"/>
    </source>
</evidence>